<keyword evidence="11" id="KW-1003">Cell membrane</keyword>
<dbReference type="AlphaFoldDB" id="A0A9D9NHT2"/>
<reference evidence="14" key="2">
    <citation type="journal article" date="2021" name="PeerJ">
        <title>Extensive microbial diversity within the chicken gut microbiome revealed by metagenomics and culture.</title>
        <authorList>
            <person name="Gilroy R."/>
            <person name="Ravi A."/>
            <person name="Getino M."/>
            <person name="Pursley I."/>
            <person name="Horton D.L."/>
            <person name="Alikhan N.F."/>
            <person name="Baker D."/>
            <person name="Gharbi K."/>
            <person name="Hall N."/>
            <person name="Watson M."/>
            <person name="Adriaenssens E.M."/>
            <person name="Foster-Nyarko E."/>
            <person name="Jarju S."/>
            <person name="Secka A."/>
            <person name="Antonio M."/>
            <person name="Oren A."/>
            <person name="Chaudhuri R.R."/>
            <person name="La Ragione R."/>
            <person name="Hildebrand F."/>
            <person name="Pallen M.J."/>
        </authorList>
    </citation>
    <scope>NUCLEOTIDE SEQUENCE</scope>
    <source>
        <strain evidence="14">B1-13419</strain>
    </source>
</reference>
<dbReference type="SUPFAM" id="SSF81336">
    <property type="entry name" value="F1F0 ATP synthase subunit A"/>
    <property type="match status" value="1"/>
</dbReference>
<keyword evidence="10 11" id="KW-0066">ATP synthesis</keyword>
<name>A0A9D9NHT2_9BACT</name>
<feature type="transmembrane region" description="Helical" evidence="11">
    <location>
        <begin position="184"/>
        <end position="207"/>
    </location>
</feature>
<evidence type="ECO:0000256" key="5">
    <source>
        <dbReference type="ARBA" id="ARBA00022692"/>
    </source>
</evidence>
<evidence type="ECO:0000256" key="4">
    <source>
        <dbReference type="ARBA" id="ARBA00022547"/>
    </source>
</evidence>
<dbReference type="PANTHER" id="PTHR11410">
    <property type="entry name" value="ATP SYNTHASE SUBUNIT A"/>
    <property type="match status" value="1"/>
</dbReference>
<gene>
    <name evidence="11 14" type="primary">atpB</name>
    <name evidence="14" type="ORF">IAB91_03155</name>
</gene>
<organism evidence="14 15">
    <name type="scientific">Candidatus Cryptobacteroides faecigallinarum</name>
    <dbReference type="NCBI Taxonomy" id="2840763"/>
    <lineage>
        <taxon>Bacteria</taxon>
        <taxon>Pseudomonadati</taxon>
        <taxon>Bacteroidota</taxon>
        <taxon>Bacteroidia</taxon>
        <taxon>Bacteroidales</taxon>
        <taxon>Candidatus Cryptobacteroides</taxon>
    </lineage>
</organism>
<evidence type="ECO:0000256" key="7">
    <source>
        <dbReference type="ARBA" id="ARBA00022989"/>
    </source>
</evidence>
<dbReference type="InterPro" id="IPR035908">
    <property type="entry name" value="F0_ATP_A_sf"/>
</dbReference>
<evidence type="ECO:0000256" key="3">
    <source>
        <dbReference type="ARBA" id="ARBA00022448"/>
    </source>
</evidence>
<dbReference type="EMBL" id="JADIMD010000043">
    <property type="protein sequence ID" value="MBO8474274.1"/>
    <property type="molecule type" value="Genomic_DNA"/>
</dbReference>
<proteinExistence type="inferred from homology"/>
<dbReference type="GO" id="GO:0045259">
    <property type="term" value="C:proton-transporting ATP synthase complex"/>
    <property type="evidence" value="ECO:0007669"/>
    <property type="project" value="UniProtKB-KW"/>
</dbReference>
<dbReference type="HAMAP" id="MF_01393">
    <property type="entry name" value="ATP_synth_a_bact"/>
    <property type="match status" value="1"/>
</dbReference>
<keyword evidence="7 11" id="KW-1133">Transmembrane helix</keyword>
<accession>A0A9D9NHT2</accession>
<dbReference type="Pfam" id="PF00119">
    <property type="entry name" value="ATP-synt_A"/>
    <property type="match status" value="1"/>
</dbReference>
<evidence type="ECO:0000256" key="6">
    <source>
        <dbReference type="ARBA" id="ARBA00022781"/>
    </source>
</evidence>
<protein>
    <recommendedName>
        <fullName evidence="11 12">ATP synthase subunit a</fullName>
    </recommendedName>
    <alternativeName>
        <fullName evidence="11">ATP synthase F0 sector subunit a</fullName>
    </alternativeName>
    <alternativeName>
        <fullName evidence="11">F-ATPase subunit 6</fullName>
    </alternativeName>
</protein>
<keyword evidence="13" id="KW-0732">Signal</keyword>
<keyword evidence="8 11" id="KW-0406">Ion transport</keyword>
<dbReference type="GO" id="GO:0046933">
    <property type="term" value="F:proton-transporting ATP synthase activity, rotational mechanism"/>
    <property type="evidence" value="ECO:0007669"/>
    <property type="project" value="UniProtKB-UniRule"/>
</dbReference>
<comment type="function">
    <text evidence="11 12">Key component of the proton channel; it plays a direct role in the translocation of protons across the membrane.</text>
</comment>
<dbReference type="GO" id="GO:0005886">
    <property type="term" value="C:plasma membrane"/>
    <property type="evidence" value="ECO:0007669"/>
    <property type="project" value="UniProtKB-SubCell"/>
</dbReference>
<keyword evidence="9 11" id="KW-0472">Membrane</keyword>
<dbReference type="Gene3D" id="1.20.120.220">
    <property type="entry name" value="ATP synthase, F0 complex, subunit A"/>
    <property type="match status" value="1"/>
</dbReference>
<comment type="caution">
    <text evidence="14">The sequence shown here is derived from an EMBL/GenBank/DDBJ whole genome shotgun (WGS) entry which is preliminary data.</text>
</comment>
<evidence type="ECO:0000256" key="12">
    <source>
        <dbReference type="RuleBase" id="RU000483"/>
    </source>
</evidence>
<evidence type="ECO:0000256" key="2">
    <source>
        <dbReference type="ARBA" id="ARBA00006810"/>
    </source>
</evidence>
<dbReference type="InterPro" id="IPR000568">
    <property type="entry name" value="ATP_synth_F0_asu"/>
</dbReference>
<keyword evidence="5 11" id="KW-0812">Transmembrane</keyword>
<evidence type="ECO:0000256" key="1">
    <source>
        <dbReference type="ARBA" id="ARBA00004141"/>
    </source>
</evidence>
<dbReference type="PANTHER" id="PTHR11410:SF0">
    <property type="entry name" value="ATP SYNTHASE SUBUNIT A"/>
    <property type="match status" value="1"/>
</dbReference>
<evidence type="ECO:0000256" key="11">
    <source>
        <dbReference type="HAMAP-Rule" id="MF_01393"/>
    </source>
</evidence>
<dbReference type="NCBIfam" id="TIGR01131">
    <property type="entry name" value="ATP_synt_6_or_A"/>
    <property type="match status" value="1"/>
</dbReference>
<feature type="transmembrane region" description="Helical" evidence="11">
    <location>
        <begin position="284"/>
        <end position="306"/>
    </location>
</feature>
<comment type="similarity">
    <text evidence="2 11 12">Belongs to the ATPase A chain family.</text>
</comment>
<feature type="transmembrane region" description="Helical" evidence="11">
    <location>
        <begin position="213"/>
        <end position="234"/>
    </location>
</feature>
<dbReference type="InterPro" id="IPR045083">
    <property type="entry name" value="ATP_synth_F0_asu_bact/mt"/>
</dbReference>
<evidence type="ECO:0000313" key="15">
    <source>
        <dbReference type="Proteomes" id="UP000823757"/>
    </source>
</evidence>
<feature type="signal peptide" evidence="13">
    <location>
        <begin position="1"/>
        <end position="23"/>
    </location>
</feature>
<evidence type="ECO:0000256" key="8">
    <source>
        <dbReference type="ARBA" id="ARBA00023065"/>
    </source>
</evidence>
<dbReference type="CDD" id="cd00310">
    <property type="entry name" value="ATP-synt_Fo_a_6"/>
    <property type="match status" value="1"/>
</dbReference>
<dbReference type="PRINTS" id="PR00123">
    <property type="entry name" value="ATPASEA"/>
</dbReference>
<comment type="subcellular location">
    <subcellularLocation>
        <location evidence="11 12">Cell membrane</location>
        <topology evidence="11 12">Multi-pass membrane protein</topology>
    </subcellularLocation>
    <subcellularLocation>
        <location evidence="1">Membrane</location>
        <topology evidence="1">Multi-pass membrane protein</topology>
    </subcellularLocation>
</comment>
<keyword evidence="3 11" id="KW-0813">Transport</keyword>
<keyword evidence="4 11" id="KW-0138">CF(0)</keyword>
<evidence type="ECO:0000256" key="9">
    <source>
        <dbReference type="ARBA" id="ARBA00023136"/>
    </source>
</evidence>
<sequence>MKSIIHIATVLLAAVMAAPHAFAADNGDGKDLDVKEIVIEHLGDSYWWHIGKFGDKEVNIALPVIVRGDNGEWHCFSSGHLYDGASYEGFSIAGDGKYKGKIVETLADGSTDRPFDLSVTKTTAGLLLNSLITILLILCAARWYRSHKSRESAPGGFTGMMEMVIDYLVEDLIKPCAGPQWRRFAPYLLTVFFFILVNNLMGLIPFFPGGVNVSGNIAITFVLALASFIAINLFGSKEYWKEIFWPDVPAWLKVPVPIIPLIEFVGIFTKPFALMIRLFSNMMAGHAVILCLVCVIFATSAMGAAINSSMTVVSVLFNIFMNCLELLVAFLQAYVFSMLSAVFIGLAQEGNETKLPAGDKQEIK</sequence>
<evidence type="ECO:0000313" key="14">
    <source>
        <dbReference type="EMBL" id="MBO8474274.1"/>
    </source>
</evidence>
<reference evidence="14" key="1">
    <citation type="submission" date="2020-10" db="EMBL/GenBank/DDBJ databases">
        <authorList>
            <person name="Gilroy R."/>
        </authorList>
    </citation>
    <scope>NUCLEOTIDE SEQUENCE</scope>
    <source>
        <strain evidence="14">B1-13419</strain>
    </source>
</reference>
<feature type="transmembrane region" description="Helical" evidence="11">
    <location>
        <begin position="124"/>
        <end position="144"/>
    </location>
</feature>
<dbReference type="Proteomes" id="UP000823757">
    <property type="component" value="Unassembled WGS sequence"/>
</dbReference>
<keyword evidence="6 11" id="KW-0375">Hydrogen ion transport</keyword>
<evidence type="ECO:0000256" key="13">
    <source>
        <dbReference type="SAM" id="SignalP"/>
    </source>
</evidence>
<feature type="chain" id="PRO_5038627787" description="ATP synthase subunit a" evidence="13">
    <location>
        <begin position="24"/>
        <end position="364"/>
    </location>
</feature>
<evidence type="ECO:0000256" key="10">
    <source>
        <dbReference type="ARBA" id="ARBA00023310"/>
    </source>
</evidence>